<keyword evidence="2" id="KW-0489">Methyltransferase</keyword>
<dbReference type="GO" id="GO:0008168">
    <property type="term" value="F:methyltransferase activity"/>
    <property type="evidence" value="ECO:0007669"/>
    <property type="project" value="UniProtKB-KW"/>
</dbReference>
<dbReference type="SUPFAM" id="SSF53335">
    <property type="entry name" value="S-adenosyl-L-methionine-dependent methyltransferases"/>
    <property type="match status" value="1"/>
</dbReference>
<accession>A0A0W8FA23</accession>
<dbReference type="InterPro" id="IPR050723">
    <property type="entry name" value="CFA/CMAS"/>
</dbReference>
<dbReference type="Gene3D" id="3.40.50.150">
    <property type="entry name" value="Vaccinia Virus protein VP39"/>
    <property type="match status" value="1"/>
</dbReference>
<dbReference type="GO" id="GO:0032259">
    <property type="term" value="P:methylation"/>
    <property type="evidence" value="ECO:0007669"/>
    <property type="project" value="UniProtKB-KW"/>
</dbReference>
<proteinExistence type="predicted"/>
<dbReference type="InterPro" id="IPR041698">
    <property type="entry name" value="Methyltransf_25"/>
</dbReference>
<keyword evidence="2" id="KW-0808">Transferase</keyword>
<comment type="caution">
    <text evidence="2">The sequence shown here is derived from an EMBL/GenBank/DDBJ whole genome shotgun (WGS) entry which is preliminary data.</text>
</comment>
<name>A0A0W8FA23_9ZZZZ</name>
<dbReference type="EMBL" id="LNQE01001423">
    <property type="protein sequence ID" value="KUG17750.1"/>
    <property type="molecule type" value="Genomic_DNA"/>
</dbReference>
<evidence type="ECO:0000313" key="2">
    <source>
        <dbReference type="EMBL" id="KUG17750.1"/>
    </source>
</evidence>
<dbReference type="PANTHER" id="PTHR43667">
    <property type="entry name" value="CYCLOPROPANE-FATTY-ACYL-PHOSPHOLIPID SYNTHASE"/>
    <property type="match status" value="1"/>
</dbReference>
<reference evidence="2" key="1">
    <citation type="journal article" date="2015" name="Proc. Natl. Acad. Sci. U.S.A.">
        <title>Networks of energetic and metabolic interactions define dynamics in microbial communities.</title>
        <authorList>
            <person name="Embree M."/>
            <person name="Liu J.K."/>
            <person name="Al-Bassam M.M."/>
            <person name="Zengler K."/>
        </authorList>
    </citation>
    <scope>NUCLEOTIDE SEQUENCE</scope>
</reference>
<dbReference type="PANTHER" id="PTHR43667:SF2">
    <property type="entry name" value="FATTY ACID C-METHYL TRANSFERASE"/>
    <property type="match status" value="1"/>
</dbReference>
<feature type="domain" description="Methyltransferase" evidence="1">
    <location>
        <begin position="69"/>
        <end position="157"/>
    </location>
</feature>
<evidence type="ECO:0000259" key="1">
    <source>
        <dbReference type="Pfam" id="PF13649"/>
    </source>
</evidence>
<dbReference type="Pfam" id="PF13649">
    <property type="entry name" value="Methyltransf_25"/>
    <property type="match status" value="1"/>
</dbReference>
<gene>
    <name evidence="2" type="ORF">ASZ90_012556</name>
</gene>
<organism evidence="2">
    <name type="scientific">hydrocarbon metagenome</name>
    <dbReference type="NCBI Taxonomy" id="938273"/>
    <lineage>
        <taxon>unclassified sequences</taxon>
        <taxon>metagenomes</taxon>
        <taxon>ecological metagenomes</taxon>
    </lineage>
</organism>
<dbReference type="AlphaFoldDB" id="A0A0W8FA23"/>
<protein>
    <submittedName>
        <fullName evidence="2">Methyltransferase</fullName>
    </submittedName>
</protein>
<dbReference type="InterPro" id="IPR029063">
    <property type="entry name" value="SAM-dependent_MTases_sf"/>
</dbReference>
<sequence length="272" mass="31754">MKVDWAAEWRRHRESFSWVRRLKEMGISSEDFWDSYKYADSSEEYDGLTGYPGLVLVKMLRYLNENSSVLDIGAGAGAYSIPLAKVARSVTVVEPSKGQISRLQKRARKNGLENIQVINKRWQDVERSELEKYDLVNAAYCFHIPEIVPALQKMLDVTTGALSLVTLADHGFKDVYEGIFHEHEEEPEYIYLYNTLIQMGYLSDVAILRRRYQLPLEMQLEVLKSSYDFTPELEERLLAHLAATKRLVKRESGLWVQRRYKDAMIWYRKSDQ</sequence>
<dbReference type="CDD" id="cd02440">
    <property type="entry name" value="AdoMet_MTases"/>
    <property type="match status" value="1"/>
</dbReference>